<dbReference type="Proteomes" id="UP001153954">
    <property type="component" value="Unassembled WGS sequence"/>
</dbReference>
<keyword evidence="5" id="KW-0479">Metal-binding</keyword>
<evidence type="ECO:0000313" key="10">
    <source>
        <dbReference type="Proteomes" id="UP001153954"/>
    </source>
</evidence>
<gene>
    <name evidence="9" type="ORF">EEDITHA_LOCUS15899</name>
</gene>
<evidence type="ECO:0000256" key="2">
    <source>
        <dbReference type="ARBA" id="ARBA00004123"/>
    </source>
</evidence>
<dbReference type="InterPro" id="IPR027806">
    <property type="entry name" value="HARBI1_dom"/>
</dbReference>
<feature type="domain" description="DDE Tnp4" evidence="8">
    <location>
        <begin position="181"/>
        <end position="332"/>
    </location>
</feature>
<name>A0AAU9UT94_EUPED</name>
<dbReference type="GO" id="GO:0004518">
    <property type="term" value="F:nuclease activity"/>
    <property type="evidence" value="ECO:0007669"/>
    <property type="project" value="UniProtKB-KW"/>
</dbReference>
<dbReference type="PANTHER" id="PTHR22930:SF269">
    <property type="entry name" value="NUCLEASE HARBI1-LIKE PROTEIN"/>
    <property type="match status" value="1"/>
</dbReference>
<organism evidence="9 10">
    <name type="scientific">Euphydryas editha</name>
    <name type="common">Edith's checkerspot</name>
    <dbReference type="NCBI Taxonomy" id="104508"/>
    <lineage>
        <taxon>Eukaryota</taxon>
        <taxon>Metazoa</taxon>
        <taxon>Ecdysozoa</taxon>
        <taxon>Arthropoda</taxon>
        <taxon>Hexapoda</taxon>
        <taxon>Insecta</taxon>
        <taxon>Pterygota</taxon>
        <taxon>Neoptera</taxon>
        <taxon>Endopterygota</taxon>
        <taxon>Lepidoptera</taxon>
        <taxon>Glossata</taxon>
        <taxon>Ditrysia</taxon>
        <taxon>Papilionoidea</taxon>
        <taxon>Nymphalidae</taxon>
        <taxon>Nymphalinae</taxon>
        <taxon>Euphydryas</taxon>
    </lineage>
</organism>
<comment type="caution">
    <text evidence="9">The sequence shown here is derived from an EMBL/GenBank/DDBJ whole genome shotgun (WGS) entry which is preliminary data.</text>
</comment>
<dbReference type="EMBL" id="CAKOGL010000023">
    <property type="protein sequence ID" value="CAH2101107.1"/>
    <property type="molecule type" value="Genomic_DNA"/>
</dbReference>
<proteinExistence type="inferred from homology"/>
<dbReference type="GO" id="GO:0046872">
    <property type="term" value="F:metal ion binding"/>
    <property type="evidence" value="ECO:0007669"/>
    <property type="project" value="UniProtKB-KW"/>
</dbReference>
<dbReference type="AlphaFoldDB" id="A0AAU9UT94"/>
<dbReference type="Pfam" id="PF13359">
    <property type="entry name" value="DDE_Tnp_4"/>
    <property type="match status" value="1"/>
</dbReference>
<evidence type="ECO:0000259" key="8">
    <source>
        <dbReference type="Pfam" id="PF13359"/>
    </source>
</evidence>
<evidence type="ECO:0000256" key="5">
    <source>
        <dbReference type="ARBA" id="ARBA00022723"/>
    </source>
</evidence>
<dbReference type="InterPro" id="IPR045249">
    <property type="entry name" value="HARBI1-like"/>
</dbReference>
<dbReference type="PANTHER" id="PTHR22930">
    <property type="match status" value="1"/>
</dbReference>
<evidence type="ECO:0000256" key="3">
    <source>
        <dbReference type="ARBA" id="ARBA00006958"/>
    </source>
</evidence>
<evidence type="ECO:0000256" key="4">
    <source>
        <dbReference type="ARBA" id="ARBA00022722"/>
    </source>
</evidence>
<dbReference type="GO" id="GO:0016787">
    <property type="term" value="F:hydrolase activity"/>
    <property type="evidence" value="ECO:0007669"/>
    <property type="project" value="UniProtKB-KW"/>
</dbReference>
<keyword evidence="4" id="KW-0540">Nuclease</keyword>
<keyword evidence="7" id="KW-0539">Nucleus</keyword>
<evidence type="ECO:0000256" key="6">
    <source>
        <dbReference type="ARBA" id="ARBA00022801"/>
    </source>
</evidence>
<comment type="similarity">
    <text evidence="3">Belongs to the HARBI1 family.</text>
</comment>
<evidence type="ECO:0000313" key="9">
    <source>
        <dbReference type="EMBL" id="CAH2101107.1"/>
    </source>
</evidence>
<accession>A0AAU9UT94</accession>
<comment type="subcellular location">
    <subcellularLocation>
        <location evidence="2">Nucleus</location>
    </subcellularLocation>
</comment>
<sequence>MERRRLILRSVFKQYSNIIISSMIEELERQTLKRKRLWTRQWLLRRDERGHSALLLKELATEDPGEYRVTMRMSTAQFDILLEKVAPAIQRQDTNMRSAIPAKIKLEVTLSFLATGSSYRMLSHVFGVSKPAISKFIPEVLDEIYNQLSDYMKVPATEDEWKKIERGFNTRWNFPGAHGAIDGKHICIQAPPDCGSDYFNYKGSNSIVLMAVVDDDYCFIYANIGANGRCSDGGVFQNCSIFRDLENNMLPNNGFFVGDDAFPLKLYLLKPYKHSPLTYEQKIFNYRLSRARRIVENAFGILASRFRIFRTSISTNLTVTDRIVRTTCTIHNWLRKTSRTYLTTRCVDYENLETGEIIPGLWRDANFDLQNVQPVGSNHSSRMARQLRERYTNYFVNEGAVSWQSRMIY</sequence>
<keyword evidence="6" id="KW-0378">Hydrolase</keyword>
<evidence type="ECO:0000256" key="7">
    <source>
        <dbReference type="ARBA" id="ARBA00023242"/>
    </source>
</evidence>
<protein>
    <recommendedName>
        <fullName evidence="8">DDE Tnp4 domain-containing protein</fullName>
    </recommendedName>
</protein>
<comment type="cofactor">
    <cofactor evidence="1">
        <name>a divalent metal cation</name>
        <dbReference type="ChEBI" id="CHEBI:60240"/>
    </cofactor>
</comment>
<keyword evidence="10" id="KW-1185">Reference proteome</keyword>
<reference evidence="9" key="1">
    <citation type="submission" date="2022-03" db="EMBL/GenBank/DDBJ databases">
        <authorList>
            <person name="Tunstrom K."/>
        </authorList>
    </citation>
    <scope>NUCLEOTIDE SEQUENCE</scope>
</reference>
<dbReference type="GO" id="GO:0005634">
    <property type="term" value="C:nucleus"/>
    <property type="evidence" value="ECO:0007669"/>
    <property type="project" value="UniProtKB-SubCell"/>
</dbReference>
<evidence type="ECO:0000256" key="1">
    <source>
        <dbReference type="ARBA" id="ARBA00001968"/>
    </source>
</evidence>